<accession>A0A1H8R1Q1</accession>
<dbReference type="AlphaFoldDB" id="A0A1H8R1Q1"/>
<proteinExistence type="predicted"/>
<dbReference type="Pfam" id="PF24430">
    <property type="entry name" value="DUF7553"/>
    <property type="match status" value="1"/>
</dbReference>
<organism evidence="2 3">
    <name type="scientific">Halogranum amylolyticum</name>
    <dbReference type="NCBI Taxonomy" id="660520"/>
    <lineage>
        <taxon>Archaea</taxon>
        <taxon>Methanobacteriati</taxon>
        <taxon>Methanobacteriota</taxon>
        <taxon>Stenosarchaea group</taxon>
        <taxon>Halobacteria</taxon>
        <taxon>Halobacteriales</taxon>
        <taxon>Haloferacaceae</taxon>
    </lineage>
</organism>
<evidence type="ECO:0000256" key="1">
    <source>
        <dbReference type="SAM" id="MobiDB-lite"/>
    </source>
</evidence>
<feature type="compositionally biased region" description="Basic and acidic residues" evidence="1">
    <location>
        <begin position="40"/>
        <end position="49"/>
    </location>
</feature>
<protein>
    <submittedName>
        <fullName evidence="2">Uncharacterized protein</fullName>
    </submittedName>
</protein>
<evidence type="ECO:0000313" key="2">
    <source>
        <dbReference type="EMBL" id="SEO60256.1"/>
    </source>
</evidence>
<dbReference type="EMBL" id="FODV01000003">
    <property type="protein sequence ID" value="SEO60256.1"/>
    <property type="molecule type" value="Genomic_DNA"/>
</dbReference>
<keyword evidence="3" id="KW-1185">Reference proteome</keyword>
<dbReference type="InterPro" id="IPR055975">
    <property type="entry name" value="DUF7553"/>
</dbReference>
<dbReference type="Proteomes" id="UP000199126">
    <property type="component" value="Unassembled WGS sequence"/>
</dbReference>
<gene>
    <name evidence="2" type="ORF">SAMN04487948_103438</name>
</gene>
<dbReference type="RefSeq" id="WP_089822808.1">
    <property type="nucleotide sequence ID" value="NZ_FODV01000003.1"/>
</dbReference>
<name>A0A1H8R1Q1_9EURY</name>
<dbReference type="OrthoDB" id="197463at2157"/>
<evidence type="ECO:0000313" key="3">
    <source>
        <dbReference type="Proteomes" id="UP000199126"/>
    </source>
</evidence>
<feature type="compositionally biased region" description="Basic and acidic residues" evidence="1">
    <location>
        <begin position="20"/>
        <end position="32"/>
    </location>
</feature>
<sequence>MVRDELQAASDELREAAELVDEETQKRLHEQSEQLAALATRDEDPDHGRLDRHMNVLHELAGQLDGDAEELVRSARESVKEYRKTVPGV</sequence>
<reference evidence="3" key="1">
    <citation type="submission" date="2016-10" db="EMBL/GenBank/DDBJ databases">
        <authorList>
            <person name="Varghese N."/>
            <person name="Submissions S."/>
        </authorList>
    </citation>
    <scope>NUCLEOTIDE SEQUENCE [LARGE SCALE GENOMIC DNA]</scope>
    <source>
        <strain evidence="3">CGMCC 1.10121</strain>
    </source>
</reference>
<feature type="region of interest" description="Disordered" evidence="1">
    <location>
        <begin position="20"/>
        <end position="49"/>
    </location>
</feature>